<dbReference type="EMBL" id="AP021889">
    <property type="protein sequence ID" value="BBP46329.1"/>
    <property type="molecule type" value="Genomic_DNA"/>
</dbReference>
<dbReference type="AlphaFoldDB" id="A0A6F8PW36"/>
<sequence length="79" mass="8906">MFVQAVDRGFVVMFELFGYLVEAVFNGDLVEVSYQQESSVIPLQREIRLNDGVSLQAWLEAEALEIVGYDPQGWVVTHG</sequence>
<reference evidence="2" key="1">
    <citation type="submission" date="2019-11" db="EMBL/GenBank/DDBJ databases">
        <title>Isolation and characterization of two novel species in the genus Thiomicrorhabdus.</title>
        <authorList>
            <person name="Mochizuki J."/>
            <person name="Kojima H."/>
            <person name="Fukui M."/>
        </authorList>
    </citation>
    <scope>NUCLEOTIDE SEQUENCE [LARGE SCALE GENOMIC DNA]</scope>
    <source>
        <strain evidence="2">aks77</strain>
    </source>
</reference>
<name>A0A6F8PW36_9GAMM</name>
<dbReference type="Proteomes" id="UP000501726">
    <property type="component" value="Chromosome"/>
</dbReference>
<keyword evidence="2" id="KW-1185">Reference proteome</keyword>
<evidence type="ECO:0000313" key="1">
    <source>
        <dbReference type="EMBL" id="BBP46329.1"/>
    </source>
</evidence>
<proteinExistence type="predicted"/>
<accession>A0A6F8PW36</accession>
<organism evidence="1 2">
    <name type="scientific">Thiosulfatimonas sediminis</name>
    <dbReference type="NCBI Taxonomy" id="2675054"/>
    <lineage>
        <taxon>Bacteria</taxon>
        <taxon>Pseudomonadati</taxon>
        <taxon>Pseudomonadota</taxon>
        <taxon>Gammaproteobacteria</taxon>
        <taxon>Thiotrichales</taxon>
        <taxon>Piscirickettsiaceae</taxon>
        <taxon>Thiosulfatimonas</taxon>
    </lineage>
</organism>
<protein>
    <submittedName>
        <fullName evidence="1">Uncharacterized protein</fullName>
    </submittedName>
</protein>
<evidence type="ECO:0000313" key="2">
    <source>
        <dbReference type="Proteomes" id="UP000501726"/>
    </source>
</evidence>
<dbReference type="KEGG" id="tse:THMIRHAS_17020"/>
<gene>
    <name evidence="1" type="ORF">THMIRHAS_17020</name>
</gene>
<dbReference type="RefSeq" id="WP_173272835.1">
    <property type="nucleotide sequence ID" value="NZ_AP021889.1"/>
</dbReference>